<evidence type="ECO:0000256" key="12">
    <source>
        <dbReference type="ARBA" id="ARBA00022984"/>
    </source>
</evidence>
<dbReference type="InterPro" id="IPR011601">
    <property type="entry name" value="MurB_C"/>
</dbReference>
<protein>
    <recommendedName>
        <fullName evidence="5">UDP-N-acetylmuramate dehydrogenase</fullName>
        <ecNumber evidence="5">1.3.1.98</ecNumber>
    </recommendedName>
</protein>
<dbReference type="GO" id="GO:0008360">
    <property type="term" value="P:regulation of cell shape"/>
    <property type="evidence" value="ECO:0007669"/>
    <property type="project" value="UniProtKB-KW"/>
</dbReference>
<evidence type="ECO:0000256" key="9">
    <source>
        <dbReference type="ARBA" id="ARBA00022827"/>
    </source>
</evidence>
<evidence type="ECO:0000256" key="14">
    <source>
        <dbReference type="ARBA" id="ARBA00023306"/>
    </source>
</evidence>
<dbReference type="Pfam" id="PF01565">
    <property type="entry name" value="FAD_binding_4"/>
    <property type="match status" value="1"/>
</dbReference>
<evidence type="ECO:0000256" key="13">
    <source>
        <dbReference type="ARBA" id="ARBA00023002"/>
    </source>
</evidence>
<dbReference type="Gene3D" id="3.90.78.10">
    <property type="entry name" value="UDP-N-acetylenolpyruvoylglucosamine reductase, C-terminal domain"/>
    <property type="match status" value="1"/>
</dbReference>
<evidence type="ECO:0000256" key="15">
    <source>
        <dbReference type="ARBA" id="ARBA00023316"/>
    </source>
</evidence>
<feature type="domain" description="FAD-binding PCMH-type" evidence="17">
    <location>
        <begin position="17"/>
        <end position="185"/>
    </location>
</feature>
<dbReference type="SUPFAM" id="SSF56176">
    <property type="entry name" value="FAD-binding/transporter-associated domain-like"/>
    <property type="match status" value="1"/>
</dbReference>
<dbReference type="HAMAP" id="MF_00037">
    <property type="entry name" value="MurB"/>
    <property type="match status" value="1"/>
</dbReference>
<dbReference type="InterPro" id="IPR016167">
    <property type="entry name" value="FAD-bd_PCMH_sub1"/>
</dbReference>
<dbReference type="UniPathway" id="UPA00219"/>
<keyword evidence="6" id="KW-0963">Cytoplasm</keyword>
<dbReference type="SUPFAM" id="SSF56194">
    <property type="entry name" value="Uridine diphospho-N-Acetylenolpyruvylglucosamine reductase, MurB, C-terminal domain"/>
    <property type="match status" value="1"/>
</dbReference>
<dbReference type="GO" id="GO:0071949">
    <property type="term" value="F:FAD binding"/>
    <property type="evidence" value="ECO:0007669"/>
    <property type="project" value="InterPro"/>
</dbReference>
<dbReference type="EMBL" id="CAEZTU010000052">
    <property type="protein sequence ID" value="CAB4581109.1"/>
    <property type="molecule type" value="Genomic_DNA"/>
</dbReference>
<dbReference type="InterPro" id="IPR016166">
    <property type="entry name" value="FAD-bd_PCMH"/>
</dbReference>
<evidence type="ECO:0000313" key="18">
    <source>
        <dbReference type="EMBL" id="CAB4581109.1"/>
    </source>
</evidence>
<dbReference type="AlphaFoldDB" id="A0A6J6F0L6"/>
<reference evidence="18" key="1">
    <citation type="submission" date="2020-05" db="EMBL/GenBank/DDBJ databases">
        <authorList>
            <person name="Chiriac C."/>
            <person name="Salcher M."/>
            <person name="Ghai R."/>
            <person name="Kavagutti S V."/>
        </authorList>
    </citation>
    <scope>NUCLEOTIDE SEQUENCE</scope>
</reference>
<dbReference type="GO" id="GO:0008762">
    <property type="term" value="F:UDP-N-acetylmuramate dehydrogenase activity"/>
    <property type="evidence" value="ECO:0007669"/>
    <property type="project" value="UniProtKB-EC"/>
</dbReference>
<evidence type="ECO:0000256" key="3">
    <source>
        <dbReference type="ARBA" id="ARBA00004496"/>
    </source>
</evidence>
<evidence type="ECO:0000259" key="17">
    <source>
        <dbReference type="PROSITE" id="PS51387"/>
    </source>
</evidence>
<comment type="cofactor">
    <cofactor evidence="1">
        <name>FAD</name>
        <dbReference type="ChEBI" id="CHEBI:57692"/>
    </cofactor>
</comment>
<dbReference type="Gene3D" id="3.30.43.10">
    <property type="entry name" value="Uridine Diphospho-n-acetylenolpyruvylglucosamine Reductase, domain 2"/>
    <property type="match status" value="1"/>
</dbReference>
<evidence type="ECO:0000256" key="1">
    <source>
        <dbReference type="ARBA" id="ARBA00001974"/>
    </source>
</evidence>
<evidence type="ECO:0000256" key="8">
    <source>
        <dbReference type="ARBA" id="ARBA00022630"/>
    </source>
</evidence>
<keyword evidence="8" id="KW-0285">Flavoprotein</keyword>
<keyword evidence="10" id="KW-0521">NADP</keyword>
<dbReference type="NCBIfam" id="TIGR00179">
    <property type="entry name" value="murB"/>
    <property type="match status" value="1"/>
</dbReference>
<comment type="pathway">
    <text evidence="4">Cell wall biogenesis; peptidoglycan biosynthesis.</text>
</comment>
<keyword evidence="15" id="KW-0961">Cell wall biogenesis/degradation</keyword>
<keyword evidence="9" id="KW-0274">FAD</keyword>
<dbReference type="PANTHER" id="PTHR21071:SF4">
    <property type="entry name" value="UDP-N-ACETYLENOLPYRUVOYLGLUCOSAMINE REDUCTASE"/>
    <property type="match status" value="1"/>
</dbReference>
<dbReference type="GO" id="GO:0009252">
    <property type="term" value="P:peptidoglycan biosynthetic process"/>
    <property type="evidence" value="ECO:0007669"/>
    <property type="project" value="UniProtKB-UniPathway"/>
</dbReference>
<proteinExistence type="inferred from homology"/>
<gene>
    <name evidence="18" type="ORF">UFOPK1740_00940</name>
</gene>
<keyword evidence="13" id="KW-0560">Oxidoreductase</keyword>
<dbReference type="PROSITE" id="PS51387">
    <property type="entry name" value="FAD_PCMH"/>
    <property type="match status" value="1"/>
</dbReference>
<comment type="subcellular location">
    <subcellularLocation>
        <location evidence="3">Cytoplasm</location>
    </subcellularLocation>
</comment>
<organism evidence="18">
    <name type="scientific">freshwater metagenome</name>
    <dbReference type="NCBI Taxonomy" id="449393"/>
    <lineage>
        <taxon>unclassified sequences</taxon>
        <taxon>metagenomes</taxon>
        <taxon>ecological metagenomes</taxon>
    </lineage>
</organism>
<evidence type="ECO:0000256" key="6">
    <source>
        <dbReference type="ARBA" id="ARBA00022490"/>
    </source>
</evidence>
<dbReference type="Pfam" id="PF02873">
    <property type="entry name" value="MurB_C"/>
    <property type="match status" value="1"/>
</dbReference>
<dbReference type="EC" id="1.3.1.98" evidence="5"/>
<dbReference type="NCBIfam" id="NF010478">
    <property type="entry name" value="PRK13903.1"/>
    <property type="match status" value="1"/>
</dbReference>
<dbReference type="Gene3D" id="3.30.465.10">
    <property type="match status" value="1"/>
</dbReference>
<dbReference type="GO" id="GO:0071555">
    <property type="term" value="P:cell wall organization"/>
    <property type="evidence" value="ECO:0007669"/>
    <property type="project" value="UniProtKB-KW"/>
</dbReference>
<evidence type="ECO:0000256" key="16">
    <source>
        <dbReference type="ARBA" id="ARBA00048914"/>
    </source>
</evidence>
<dbReference type="InterPro" id="IPR016169">
    <property type="entry name" value="FAD-bd_PCMH_sub2"/>
</dbReference>
<evidence type="ECO:0000256" key="4">
    <source>
        <dbReference type="ARBA" id="ARBA00004752"/>
    </source>
</evidence>
<evidence type="ECO:0000256" key="11">
    <source>
        <dbReference type="ARBA" id="ARBA00022960"/>
    </source>
</evidence>
<comment type="catalytic activity">
    <reaction evidence="16">
        <text>UDP-N-acetyl-alpha-D-muramate + NADP(+) = UDP-N-acetyl-3-O-(1-carboxyvinyl)-alpha-D-glucosamine + NADPH + H(+)</text>
        <dbReference type="Rhea" id="RHEA:12248"/>
        <dbReference type="ChEBI" id="CHEBI:15378"/>
        <dbReference type="ChEBI" id="CHEBI:57783"/>
        <dbReference type="ChEBI" id="CHEBI:58349"/>
        <dbReference type="ChEBI" id="CHEBI:68483"/>
        <dbReference type="ChEBI" id="CHEBI:70757"/>
        <dbReference type="EC" id="1.3.1.98"/>
    </reaction>
</comment>
<dbReference type="InterPro" id="IPR006094">
    <property type="entry name" value="Oxid_FAD_bind_N"/>
</dbReference>
<evidence type="ECO:0000256" key="10">
    <source>
        <dbReference type="ARBA" id="ARBA00022857"/>
    </source>
</evidence>
<evidence type="ECO:0000256" key="5">
    <source>
        <dbReference type="ARBA" id="ARBA00012518"/>
    </source>
</evidence>
<keyword evidence="7" id="KW-0132">Cell division</keyword>
<name>A0A6J6F0L6_9ZZZZ</name>
<dbReference type="GO" id="GO:0051301">
    <property type="term" value="P:cell division"/>
    <property type="evidence" value="ECO:0007669"/>
    <property type="project" value="UniProtKB-KW"/>
</dbReference>
<evidence type="ECO:0000256" key="2">
    <source>
        <dbReference type="ARBA" id="ARBA00003921"/>
    </source>
</evidence>
<dbReference type="PANTHER" id="PTHR21071">
    <property type="entry name" value="UDP-N-ACETYLENOLPYRUVOYLGLUCOSAMINE REDUCTASE"/>
    <property type="match status" value="1"/>
</dbReference>
<keyword evidence="12" id="KW-0573">Peptidoglycan synthesis</keyword>
<keyword evidence="14" id="KW-0131">Cell cycle</keyword>
<accession>A0A6J6F0L6</accession>
<dbReference type="InterPro" id="IPR036318">
    <property type="entry name" value="FAD-bd_PCMH-like_sf"/>
</dbReference>
<dbReference type="GO" id="GO:0005829">
    <property type="term" value="C:cytosol"/>
    <property type="evidence" value="ECO:0007669"/>
    <property type="project" value="TreeGrafter"/>
</dbReference>
<sequence length="339" mass="37004">MRKLKNFKLSDHTSLRVGGLALNVCEIQSPSDIQEFVHEYGNQEFFVLGGGSNIVAPDHEIKTPTAYMQLVNSSTKTDGDFVEITAGAGMNWDDFVADAVDQGLAGVETLSGIPGTVGASPIQNIGAYGSEVKTSIKSLQIVDGSTGKSRILSNEELKFSYRYSMLKDISSRFIIENVTFKLKREKNSKITNYPQVAESLGINPGESVPIKELRKVIIEIRKSKGMVLNPNDHDTFSVGSFFINPVMTKELVPTNAPMYEHESGKVKTSAAWLIEQSGFEKGFRHGGAMISSKHNLAISNSGNATAEDVIELSNRIKSGVKQKFGIELNIEPKILTNLS</sequence>
<dbReference type="InterPro" id="IPR036635">
    <property type="entry name" value="MurB_C_sf"/>
</dbReference>
<dbReference type="InterPro" id="IPR003170">
    <property type="entry name" value="MurB"/>
</dbReference>
<keyword evidence="11" id="KW-0133">Cell shape</keyword>
<comment type="function">
    <text evidence="2">Cell wall formation.</text>
</comment>
<evidence type="ECO:0000256" key="7">
    <source>
        <dbReference type="ARBA" id="ARBA00022618"/>
    </source>
</evidence>